<comment type="caution">
    <text evidence="4">The sequence shown here is derived from an EMBL/GenBank/DDBJ whole genome shotgun (WGS) entry which is preliminary data.</text>
</comment>
<dbReference type="InterPro" id="IPR020084">
    <property type="entry name" value="NUDIX_hydrolase_CS"/>
</dbReference>
<organism evidence="4 5">
    <name type="scientific">Bradyrhizobium aeschynomenes</name>
    <dbReference type="NCBI Taxonomy" id="2734909"/>
    <lineage>
        <taxon>Bacteria</taxon>
        <taxon>Pseudomonadati</taxon>
        <taxon>Pseudomonadota</taxon>
        <taxon>Alphaproteobacteria</taxon>
        <taxon>Hyphomicrobiales</taxon>
        <taxon>Nitrobacteraceae</taxon>
        <taxon>Bradyrhizobium</taxon>
    </lineage>
</organism>
<dbReference type="InterPro" id="IPR000086">
    <property type="entry name" value="NUDIX_hydrolase_dom"/>
</dbReference>
<keyword evidence="2" id="KW-0378">Hydrolase</keyword>
<proteinExistence type="predicted"/>
<evidence type="ECO:0000313" key="5">
    <source>
        <dbReference type="Proteomes" id="UP000886476"/>
    </source>
</evidence>
<name>A0ABX2CAU0_9BRAD</name>
<dbReference type="InterPro" id="IPR051325">
    <property type="entry name" value="Nudix_hydrolase_domain"/>
</dbReference>
<dbReference type="CDD" id="cd04662">
    <property type="entry name" value="NUDIX_Hydrolase"/>
    <property type="match status" value="1"/>
</dbReference>
<dbReference type="InterPro" id="IPR015797">
    <property type="entry name" value="NUDIX_hydrolase-like_dom_sf"/>
</dbReference>
<comment type="cofactor">
    <cofactor evidence="1">
        <name>Mg(2+)</name>
        <dbReference type="ChEBI" id="CHEBI:18420"/>
    </cofactor>
</comment>
<dbReference type="Proteomes" id="UP000886476">
    <property type="component" value="Unassembled WGS sequence"/>
</dbReference>
<dbReference type="SUPFAM" id="SSF55811">
    <property type="entry name" value="Nudix"/>
    <property type="match status" value="1"/>
</dbReference>
<keyword evidence="5" id="KW-1185">Reference proteome</keyword>
<dbReference type="PANTHER" id="PTHR21340">
    <property type="entry name" value="DIADENOSINE 5,5-P1,P4-TETRAPHOSPHATE PYROPHOSPHOHYDROLASE MUTT"/>
    <property type="match status" value="1"/>
</dbReference>
<dbReference type="PROSITE" id="PS00893">
    <property type="entry name" value="NUDIX_BOX"/>
    <property type="match status" value="1"/>
</dbReference>
<reference evidence="4" key="1">
    <citation type="submission" date="2020-05" db="EMBL/GenBank/DDBJ databases">
        <title>Nod-independent and nitrogen-fixing Bradyrhizobium aeschynomene sp. nov. isolated from nodules of Aeschynomene indica.</title>
        <authorList>
            <person name="Zhang Z."/>
        </authorList>
    </citation>
    <scope>NUCLEOTIDE SEQUENCE</scope>
    <source>
        <strain evidence="4">83012</strain>
    </source>
</reference>
<protein>
    <submittedName>
        <fullName evidence="4">NUDIX domain-containing protein</fullName>
    </submittedName>
</protein>
<dbReference type="PANTHER" id="PTHR21340:SF7">
    <property type="entry name" value="NUDIX HYDROLASE DOMAIN-CONTAINING PROTEIN"/>
    <property type="match status" value="1"/>
</dbReference>
<dbReference type="Pfam" id="PF00293">
    <property type="entry name" value="NUDIX"/>
    <property type="match status" value="1"/>
</dbReference>
<accession>A0ABX2CAU0</accession>
<evidence type="ECO:0000256" key="2">
    <source>
        <dbReference type="ARBA" id="ARBA00022801"/>
    </source>
</evidence>
<gene>
    <name evidence="4" type="ORF">HL667_10170</name>
</gene>
<evidence type="ECO:0000313" key="4">
    <source>
        <dbReference type="EMBL" id="NPU65361.1"/>
    </source>
</evidence>
<evidence type="ECO:0000259" key="3">
    <source>
        <dbReference type="PROSITE" id="PS51462"/>
    </source>
</evidence>
<evidence type="ECO:0000256" key="1">
    <source>
        <dbReference type="ARBA" id="ARBA00001946"/>
    </source>
</evidence>
<dbReference type="Gene3D" id="3.90.79.10">
    <property type="entry name" value="Nucleoside Triphosphate Pyrophosphohydrolase"/>
    <property type="match status" value="1"/>
</dbReference>
<sequence>MPARSAGVLAFRRTARGLEVLLVHPGGPFWRNKDLGAWSIPKGEFGPGEQAEAVARREFAEELGTALTIPLQPLGEVRQRGGKIVEAFAAETDLDADAIASNEFELEWPPRSGRMQRFPEVDRAAWFDLAEARTRINSAQIPLLDRLAEIGGG</sequence>
<dbReference type="RefSeq" id="WP_172110403.1">
    <property type="nucleotide sequence ID" value="NZ_JABFDN010000002.1"/>
</dbReference>
<dbReference type="PROSITE" id="PS51462">
    <property type="entry name" value="NUDIX"/>
    <property type="match status" value="1"/>
</dbReference>
<dbReference type="EMBL" id="JABFDN010000002">
    <property type="protein sequence ID" value="NPU65361.1"/>
    <property type="molecule type" value="Genomic_DNA"/>
</dbReference>
<feature type="domain" description="Nudix hydrolase" evidence="3">
    <location>
        <begin position="1"/>
        <end position="149"/>
    </location>
</feature>